<dbReference type="Pfam" id="PF06283">
    <property type="entry name" value="ThuA"/>
    <property type="match status" value="1"/>
</dbReference>
<dbReference type="EMBL" id="SHNN01000001">
    <property type="protein sequence ID" value="MCX2980157.1"/>
    <property type="molecule type" value="Genomic_DNA"/>
</dbReference>
<feature type="domain" description="ThuA-like" evidence="1">
    <location>
        <begin position="84"/>
        <end position="261"/>
    </location>
</feature>
<reference evidence="2" key="1">
    <citation type="submission" date="2019-02" db="EMBL/GenBank/DDBJ databases">
        <authorList>
            <person name="Li S.-H."/>
        </authorList>
    </citation>
    <scope>NUCLEOTIDE SEQUENCE</scope>
    <source>
        <strain evidence="2">IMCC14734</strain>
    </source>
</reference>
<dbReference type="SUPFAM" id="SSF52317">
    <property type="entry name" value="Class I glutamine amidotransferase-like"/>
    <property type="match status" value="1"/>
</dbReference>
<gene>
    <name evidence="2" type="ORF">EYC98_04665</name>
</gene>
<name>A0ABT3TCX8_9GAMM</name>
<dbReference type="PANTHER" id="PTHR40469:SF2">
    <property type="entry name" value="GALACTOSE-BINDING DOMAIN-LIKE SUPERFAMILY PROTEIN"/>
    <property type="match status" value="1"/>
</dbReference>
<sequence length="276" mass="30690">MGTINYTAGQQLLVTARGHPYERDAFAGLFDPLEDFSWSLVEQPAASLLFTPAMREQFAACVCYDMPGIDFGAADAPAPVAPAPEYQQGVMALLEAGMGFVFMHHHIAAWPAWEEYAEVVGGRFHYRPANLRGQHWPDSGYHHQVEHEISVVNQHPVTAGLPATFTMTDELYLCPMFDDSVIPLLTSNYEFTDANFYSASQAVAGTMFSREGWSHPPGANLVGWVKHYRNSPIVYLQGGDDPTAYADENYQRLLHNAIRWVASPEAHAWARAQNKS</sequence>
<keyword evidence="3" id="KW-1185">Reference proteome</keyword>
<dbReference type="InterPro" id="IPR029010">
    <property type="entry name" value="ThuA-like"/>
</dbReference>
<dbReference type="InterPro" id="IPR029062">
    <property type="entry name" value="Class_I_gatase-like"/>
</dbReference>
<dbReference type="Proteomes" id="UP001143362">
    <property type="component" value="Unassembled WGS sequence"/>
</dbReference>
<organism evidence="2 3">
    <name type="scientific">Candidatus Litorirhabdus singularis</name>
    <dbReference type="NCBI Taxonomy" id="2518993"/>
    <lineage>
        <taxon>Bacteria</taxon>
        <taxon>Pseudomonadati</taxon>
        <taxon>Pseudomonadota</taxon>
        <taxon>Gammaproteobacteria</taxon>
        <taxon>Cellvibrionales</taxon>
        <taxon>Halieaceae</taxon>
        <taxon>Candidatus Litorirhabdus</taxon>
    </lineage>
</organism>
<evidence type="ECO:0000313" key="3">
    <source>
        <dbReference type="Proteomes" id="UP001143362"/>
    </source>
</evidence>
<dbReference type="RefSeq" id="WP_279244136.1">
    <property type="nucleotide sequence ID" value="NZ_SHNN01000001.1"/>
</dbReference>
<protein>
    <submittedName>
        <fullName evidence="2">ThuA domain-containing protein</fullName>
    </submittedName>
</protein>
<comment type="caution">
    <text evidence="2">The sequence shown here is derived from an EMBL/GenBank/DDBJ whole genome shotgun (WGS) entry which is preliminary data.</text>
</comment>
<evidence type="ECO:0000313" key="2">
    <source>
        <dbReference type="EMBL" id="MCX2980157.1"/>
    </source>
</evidence>
<dbReference type="Gene3D" id="3.40.50.880">
    <property type="match status" value="1"/>
</dbReference>
<dbReference type="PANTHER" id="PTHR40469">
    <property type="entry name" value="SECRETED GLYCOSYL HYDROLASE"/>
    <property type="match status" value="1"/>
</dbReference>
<evidence type="ECO:0000259" key="1">
    <source>
        <dbReference type="Pfam" id="PF06283"/>
    </source>
</evidence>
<proteinExistence type="predicted"/>
<accession>A0ABT3TCX8</accession>